<dbReference type="Gene3D" id="3.90.320.10">
    <property type="match status" value="1"/>
</dbReference>
<evidence type="ECO:0000313" key="3">
    <source>
        <dbReference type="Proteomes" id="UP000245793"/>
    </source>
</evidence>
<dbReference type="EMBL" id="QEKV01000002">
    <property type="protein sequence ID" value="PVY95229.1"/>
    <property type="molecule type" value="Genomic_DNA"/>
</dbReference>
<dbReference type="Proteomes" id="UP000245793">
    <property type="component" value="Unassembled WGS sequence"/>
</dbReference>
<dbReference type="Pfam" id="PF11074">
    <property type="entry name" value="DUF2779"/>
    <property type="match status" value="1"/>
</dbReference>
<name>A0A2U1E6B5_9FIRM</name>
<proteinExistence type="predicted"/>
<reference evidence="2 3" key="1">
    <citation type="submission" date="2018-04" db="EMBL/GenBank/DDBJ databases">
        <title>Genomic Encyclopedia of Type Strains, Phase IV (KMG-IV): sequencing the most valuable type-strain genomes for metagenomic binning, comparative biology and taxonomic classification.</title>
        <authorList>
            <person name="Goeker M."/>
        </authorList>
    </citation>
    <scope>NUCLEOTIDE SEQUENCE [LARGE SCALE GENOMIC DNA]</scope>
    <source>
        <strain evidence="2 3">DSM 20705</strain>
    </source>
</reference>
<gene>
    <name evidence="2" type="ORF">C7381_102118</name>
</gene>
<feature type="domain" description="DUF2779" evidence="1">
    <location>
        <begin position="299"/>
        <end position="424"/>
    </location>
</feature>
<accession>A0A2U1E6B5</accession>
<keyword evidence="3" id="KW-1185">Reference proteome</keyword>
<evidence type="ECO:0000259" key="1">
    <source>
        <dbReference type="Pfam" id="PF11074"/>
    </source>
</evidence>
<protein>
    <submittedName>
        <fullName evidence="2">Uncharacterized protein DUF2779</fullName>
    </submittedName>
</protein>
<organism evidence="2 3">
    <name type="scientific">Ezakiella coagulans</name>
    <dbReference type="NCBI Taxonomy" id="46507"/>
    <lineage>
        <taxon>Bacteria</taxon>
        <taxon>Bacillati</taxon>
        <taxon>Bacillota</taxon>
        <taxon>Tissierellia</taxon>
        <taxon>Ezakiella</taxon>
    </lineage>
</organism>
<dbReference type="InterPro" id="IPR021301">
    <property type="entry name" value="DUF2779"/>
</dbReference>
<dbReference type="AlphaFoldDB" id="A0A2U1E6B5"/>
<evidence type="ECO:0000313" key="2">
    <source>
        <dbReference type="EMBL" id="PVY95229.1"/>
    </source>
</evidence>
<dbReference type="InterPro" id="IPR011604">
    <property type="entry name" value="PDDEXK-like_dom_sf"/>
</dbReference>
<comment type="caution">
    <text evidence="2">The sequence shown here is derived from an EMBL/GenBank/DDBJ whole genome shotgun (WGS) entry which is preliminary data.</text>
</comment>
<sequence>MWGDSVDLNLSKTSYCAAVQCPKMVWLRNRKPEVFPEGGADESVLETGREVGEFAKKLFDNVKTVSFNFKLKMIEETTALIHEECEYIAEASFLYDGLFASVDILHNLKNGEVEIYEVKSSTSIKDIYLDDVSFQRYILKKLGYKVKRVCIVYINNAYVRVGEVDLGELFVVEDVTDEAEAREVTVAENVLRFYEILNSEAEPGIEIGEQCFAPYKCDCFKYCTKNLPSPNVFDVAGARTSTKFKCLRNGIVSFEDILRENALSKSQMKQVEHEVKELSDYIEEDAIQEFMKTLSYPLYFLDFESYQPAIPAYQNSKPFEQIVFQYSLHYIEEEGGDLKHTEFLAYPGEDPRRALAEKLCKDIPKDVCTTAYNMAFEKTRIKSLAALYPDLAGHLMNIHDNIKDLMVPFQKKQYYKRAMQGSYSIKYVLPALFPNEPSLDYHNLEGVHNGVEASATFKRMATMDDEELENFRTHLLNYCGLDTFAMVKVWERLNEAIGVSVRTYENK</sequence>